<evidence type="ECO:0000256" key="2">
    <source>
        <dbReference type="ARBA" id="ARBA00022664"/>
    </source>
</evidence>
<reference evidence="9" key="1">
    <citation type="journal article" date="2020" name="Nature">
        <title>Giant virus diversity and host interactions through global metagenomics.</title>
        <authorList>
            <person name="Schulz F."/>
            <person name="Roux S."/>
            <person name="Paez-Espino D."/>
            <person name="Jungbluth S."/>
            <person name="Walsh D.A."/>
            <person name="Denef V.J."/>
            <person name="McMahon K.D."/>
            <person name="Konstantinidis K.T."/>
            <person name="Eloe-Fadrosh E.A."/>
            <person name="Kyrpides N.C."/>
            <person name="Woyke T."/>
        </authorList>
    </citation>
    <scope>NUCLEOTIDE SEQUENCE</scope>
    <source>
        <strain evidence="9">GVMAG-S-ERX556049-19</strain>
    </source>
</reference>
<dbReference type="EMBL" id="MN738820">
    <property type="protein sequence ID" value="QHT37792.1"/>
    <property type="molecule type" value="Genomic_DNA"/>
</dbReference>
<dbReference type="GO" id="GO:0006397">
    <property type="term" value="P:mRNA processing"/>
    <property type="evidence" value="ECO:0007669"/>
    <property type="project" value="UniProtKB-KW"/>
</dbReference>
<dbReference type="Pfam" id="PF19244">
    <property type="entry name" value="Poly_A_pol_cat"/>
    <property type="match status" value="1"/>
</dbReference>
<protein>
    <recommendedName>
        <fullName evidence="8">Poly(A) polymerase catalytic subunit domain-containing protein</fullName>
    </recommendedName>
</protein>
<keyword evidence="2" id="KW-0507">mRNA processing</keyword>
<dbReference type="GO" id="GO:0016740">
    <property type="term" value="F:transferase activity"/>
    <property type="evidence" value="ECO:0007669"/>
    <property type="project" value="UniProtKB-KW"/>
</dbReference>
<comment type="subcellular location">
    <subcellularLocation>
        <location evidence="1">Virion</location>
    </subcellularLocation>
</comment>
<accession>A0A6C0F9B7</accession>
<evidence type="ECO:0000256" key="7">
    <source>
        <dbReference type="ARBA" id="ARBA00023163"/>
    </source>
</evidence>
<sequence length="464" mass="54199">MKDKFKNKLCDSKMTFEECELTILRHAVDETEKKQNIEKVNNESVQKMLDIVVNFIKKKKLVCYGGTAINNILPESQQFYNKETEIPDYDFFSDNPIKHAKELADIYHKEGYKEVEAKSGMHYGTFKVFVNYIPIADITYLHPEIFAKVSKEALKIDGIQYAPPNYLRMAAYLELSRPLGDVSRWEKVYKRLSLLNKNYPLKTKNCKPDIFSDEDNHPTSELNTLLRDLLIKNKVVFFGGYSSFLYSKHMNADEANKAKNISEYDVLCEDPETVGKEIMKSLKENEYKKLDLIKHKEIGEIIPLHYELTVAGKGKIFLFKPISCHSYNKIRVNKKNVQVATIETILSFYLAFLYADMPYYNKDRLLCLSDSLLKVIEQNKLNERGILKRFTIQCYGKQKTLEDIRSEKSDKYKEFIEKKVDPESKEYRMWFLKYIPKGKQGKTIKKTLKTNNKTLKSKPGLFLI</sequence>
<evidence type="ECO:0000256" key="1">
    <source>
        <dbReference type="ARBA" id="ARBA00004328"/>
    </source>
</evidence>
<keyword evidence="5" id="KW-0067">ATP-binding</keyword>
<keyword evidence="6" id="KW-0946">Virion</keyword>
<dbReference type="AlphaFoldDB" id="A0A6C0F9B7"/>
<dbReference type="GO" id="GO:0044423">
    <property type="term" value="C:virion component"/>
    <property type="evidence" value="ECO:0007669"/>
    <property type="project" value="UniProtKB-KW"/>
</dbReference>
<keyword evidence="4" id="KW-0547">Nucleotide-binding</keyword>
<evidence type="ECO:0000256" key="5">
    <source>
        <dbReference type="ARBA" id="ARBA00022840"/>
    </source>
</evidence>
<evidence type="ECO:0000256" key="3">
    <source>
        <dbReference type="ARBA" id="ARBA00022679"/>
    </source>
</evidence>
<dbReference type="GO" id="GO:0005524">
    <property type="term" value="F:ATP binding"/>
    <property type="evidence" value="ECO:0007669"/>
    <property type="project" value="UniProtKB-KW"/>
</dbReference>
<keyword evidence="7" id="KW-0804">Transcription</keyword>
<evidence type="ECO:0000256" key="4">
    <source>
        <dbReference type="ARBA" id="ARBA00022741"/>
    </source>
</evidence>
<feature type="domain" description="Poly(A) polymerase catalytic subunit" evidence="8">
    <location>
        <begin position="50"/>
        <end position="180"/>
    </location>
</feature>
<name>A0A6C0F9B7_9ZZZZ</name>
<evidence type="ECO:0000256" key="6">
    <source>
        <dbReference type="ARBA" id="ARBA00022844"/>
    </source>
</evidence>
<dbReference type="InterPro" id="IPR045355">
    <property type="entry name" value="PolyA_pol_cat_su"/>
</dbReference>
<keyword evidence="3" id="KW-0808">Transferase</keyword>
<evidence type="ECO:0000259" key="8">
    <source>
        <dbReference type="Pfam" id="PF19244"/>
    </source>
</evidence>
<evidence type="ECO:0000313" key="9">
    <source>
        <dbReference type="EMBL" id="QHT37792.1"/>
    </source>
</evidence>
<organism evidence="9">
    <name type="scientific">viral metagenome</name>
    <dbReference type="NCBI Taxonomy" id="1070528"/>
    <lineage>
        <taxon>unclassified sequences</taxon>
        <taxon>metagenomes</taxon>
        <taxon>organismal metagenomes</taxon>
    </lineage>
</organism>
<proteinExistence type="predicted"/>